<protein>
    <submittedName>
        <fullName evidence="2">Uncharacterized protein</fullName>
    </submittedName>
</protein>
<reference evidence="2" key="1">
    <citation type="submission" date="2020-08" db="EMBL/GenBank/DDBJ databases">
        <title>Multicomponent nature underlies the extraordinary mechanical properties of spider dragline silk.</title>
        <authorList>
            <person name="Kono N."/>
            <person name="Nakamura H."/>
            <person name="Mori M."/>
            <person name="Yoshida Y."/>
            <person name="Ohtoshi R."/>
            <person name="Malay A.D."/>
            <person name="Moran D.A.P."/>
            <person name="Tomita M."/>
            <person name="Numata K."/>
            <person name="Arakawa K."/>
        </authorList>
    </citation>
    <scope>NUCLEOTIDE SEQUENCE</scope>
</reference>
<proteinExistence type="predicted"/>
<feature type="chain" id="PRO_5036445103" evidence="1">
    <location>
        <begin position="22"/>
        <end position="154"/>
    </location>
</feature>
<keyword evidence="3" id="KW-1185">Reference proteome</keyword>
<organism evidence="2 3">
    <name type="scientific">Trichonephila clavipes</name>
    <name type="common">Golden silk orbweaver</name>
    <name type="synonym">Nephila clavipes</name>
    <dbReference type="NCBI Taxonomy" id="2585209"/>
    <lineage>
        <taxon>Eukaryota</taxon>
        <taxon>Metazoa</taxon>
        <taxon>Ecdysozoa</taxon>
        <taxon>Arthropoda</taxon>
        <taxon>Chelicerata</taxon>
        <taxon>Arachnida</taxon>
        <taxon>Araneae</taxon>
        <taxon>Araneomorphae</taxon>
        <taxon>Entelegynae</taxon>
        <taxon>Araneoidea</taxon>
        <taxon>Nephilidae</taxon>
        <taxon>Trichonephila</taxon>
    </lineage>
</organism>
<dbReference type="EMBL" id="BMAU01021410">
    <property type="protein sequence ID" value="GFY33398.1"/>
    <property type="molecule type" value="Genomic_DNA"/>
</dbReference>
<accession>A0A8X6WE64</accession>
<gene>
    <name evidence="2" type="ORF">TNCV_1898501</name>
</gene>
<dbReference type="AlphaFoldDB" id="A0A8X6WE64"/>
<evidence type="ECO:0000313" key="3">
    <source>
        <dbReference type="Proteomes" id="UP000887159"/>
    </source>
</evidence>
<evidence type="ECO:0000313" key="2">
    <source>
        <dbReference type="EMBL" id="GFY33398.1"/>
    </source>
</evidence>
<dbReference type="Proteomes" id="UP000887159">
    <property type="component" value="Unassembled WGS sequence"/>
</dbReference>
<comment type="caution">
    <text evidence="2">The sequence shown here is derived from an EMBL/GenBank/DDBJ whole genome shotgun (WGS) entry which is preliminary data.</text>
</comment>
<keyword evidence="1" id="KW-0732">Signal</keyword>
<evidence type="ECO:0000256" key="1">
    <source>
        <dbReference type="SAM" id="SignalP"/>
    </source>
</evidence>
<feature type="signal peptide" evidence="1">
    <location>
        <begin position="1"/>
        <end position="21"/>
    </location>
</feature>
<sequence length="154" mass="17576">MLGCFFLQVFDVCFGVWDVACMVFDLVVVSRTGRVLAGKGENIDTVDEESALLDKYDATEVHTLLDEEEAVSIKGIGEDSDEVVAVTDVEAWISFSIFHFGRNFESGDWDWEQLTHFGSKYNPWKDAQWSTPIDRGKKFETAQRIRNIWTYFAA</sequence>
<name>A0A8X6WE64_TRICX</name>